<proteinExistence type="predicted"/>
<evidence type="ECO:0008006" key="4">
    <source>
        <dbReference type="Google" id="ProtNLM"/>
    </source>
</evidence>
<dbReference type="RefSeq" id="WP_152526551.1">
    <property type="nucleotide sequence ID" value="NZ_BSOL01000010.1"/>
</dbReference>
<organism evidence="2 3">
    <name type="scientific">Shewanella decolorationis</name>
    <dbReference type="NCBI Taxonomy" id="256839"/>
    <lineage>
        <taxon>Bacteria</taxon>
        <taxon>Pseudomonadati</taxon>
        <taxon>Pseudomonadota</taxon>
        <taxon>Gammaproteobacteria</taxon>
        <taxon>Alteromonadales</taxon>
        <taxon>Shewanellaceae</taxon>
        <taxon>Shewanella</taxon>
    </lineage>
</organism>
<feature type="chain" id="PRO_5034586655" description="DUF3828 domain-containing protein" evidence="1">
    <location>
        <begin position="26"/>
        <end position="145"/>
    </location>
</feature>
<evidence type="ECO:0000313" key="3">
    <source>
        <dbReference type="Proteomes" id="UP000321124"/>
    </source>
</evidence>
<dbReference type="AlphaFoldDB" id="A0A5B8QSU4"/>
<accession>A0A5B8QSU4</accession>
<evidence type="ECO:0000313" key="2">
    <source>
        <dbReference type="EMBL" id="QDZ89149.4"/>
    </source>
</evidence>
<dbReference type="KEGG" id="sdeo:D0436_01015"/>
<evidence type="ECO:0000256" key="1">
    <source>
        <dbReference type="SAM" id="SignalP"/>
    </source>
</evidence>
<dbReference type="EMBL" id="CP031775">
    <property type="protein sequence ID" value="QDZ89149.4"/>
    <property type="molecule type" value="Genomic_DNA"/>
</dbReference>
<gene>
    <name evidence="2" type="ORF">D0436_01015</name>
</gene>
<feature type="signal peptide" evidence="1">
    <location>
        <begin position="1"/>
        <end position="25"/>
    </location>
</feature>
<name>A0A5B8QSU4_9GAMM</name>
<reference evidence="2 3" key="1">
    <citation type="journal article" date="2019" name="Ecotoxicol. Environ. Saf.">
        <title>Microbial characterization of heavy metal resistant bacterial strains isolated from an electroplating wastewater treatment plant.</title>
        <authorList>
            <person name="Cai X."/>
            <person name="Zheng X."/>
            <person name="Zhang D."/>
            <person name="Iqbal W."/>
            <person name="Liu C."/>
            <person name="Yang B."/>
            <person name="Zhao X."/>
            <person name="Lu X."/>
            <person name="Mao Y."/>
        </authorList>
    </citation>
    <scope>NUCLEOTIDE SEQUENCE [LARGE SCALE GENOMIC DNA]</scope>
    <source>
        <strain evidence="2 3">Ni1-3</strain>
    </source>
</reference>
<dbReference type="Proteomes" id="UP000321124">
    <property type="component" value="Chromosome"/>
</dbReference>
<sequence length="145" mass="16542">MRLPHSARALCIIALLFMPLFVVQATTNQKLDDELTQRCLGTFDFIKTQDLAAFIALMPYAPTQKEQEYAGEILQRSHKRWYVDRTMDEITPKGVSYSTADEFKRQKGAIQEARVKLLITSPNNQASVSCKFVETPKGWFLSKLP</sequence>
<keyword evidence="1" id="KW-0732">Signal</keyword>
<protein>
    <recommendedName>
        <fullName evidence="4">DUF3828 domain-containing protein</fullName>
    </recommendedName>
</protein>